<evidence type="ECO:0000256" key="7">
    <source>
        <dbReference type="ARBA" id="ARBA00023163"/>
    </source>
</evidence>
<dbReference type="GeneID" id="36321691"/>
<dbReference type="FunFam" id="3.30.160.60:FF:001102">
    <property type="entry name" value="Transcription factor IIIA"/>
    <property type="match status" value="1"/>
</dbReference>
<keyword evidence="8" id="KW-0539">Nucleus</keyword>
<feature type="compositionally biased region" description="Polar residues" evidence="10">
    <location>
        <begin position="1"/>
        <end position="10"/>
    </location>
</feature>
<dbReference type="STRING" id="670580.A0A1X6NGB9"/>
<accession>A0A1X6NGB9</accession>
<feature type="compositionally biased region" description="Basic and acidic residues" evidence="10">
    <location>
        <begin position="76"/>
        <end position="96"/>
    </location>
</feature>
<sequence length="504" mass="56505">MTDHTYTSTVVLRKRKRQAEPLAILRVSSSPSPGYDPSQSESEYEPDTQHEPIAGPSKHQREVSPRRRPYQCPHPGCDKSYTKPSRLAEHERSHTGDRPFICSSCSKTYFRESHLQAHARSHLPDSAKPFVCGEHNCGKRFWTTQHLHVHEGTHKGEKPFQCSEPSCDASFAKQFQLRAHICTVHCPAGTKLYRCENSECTKSFATSQKLRAHMKTHDDKRYTCAHQSCLPAPGVPPTYFPTWTALQHHMRTAHPPTCPYASCSGRTFTAQKGLRAHLKIHAERELEAELEDAVGESADEADEKPRKRRRGGEIGRDWVCEETGCGKDFKSKKALNTHLRVAHLGRRDFVCPQLSCARTFGYKHLLQRHAAKAHPVDPPNSDGPDESDGSEDESSDADSDDQPAFSIDLITGNAYSARSQAQLITTKKLQCPFPNLPAMLAAELAATHSRSSGNQVAKCSYVFSRAYDFRRHLLSEHGLEVEKERTDQWVRHVKEAKAIGGSDP</sequence>
<feature type="domain" description="C2H2-type" evidence="11">
    <location>
        <begin position="100"/>
        <end position="127"/>
    </location>
</feature>
<dbReference type="InterPro" id="IPR036236">
    <property type="entry name" value="Znf_C2H2_sf"/>
</dbReference>
<dbReference type="FunFam" id="3.30.160.60:FF:000072">
    <property type="entry name" value="zinc finger protein 143 isoform X1"/>
    <property type="match status" value="1"/>
</dbReference>
<dbReference type="Pfam" id="PF00096">
    <property type="entry name" value="zf-C2H2"/>
    <property type="match status" value="5"/>
</dbReference>
<dbReference type="SMART" id="SM00355">
    <property type="entry name" value="ZnF_C2H2"/>
    <property type="match status" value="10"/>
</dbReference>
<dbReference type="GO" id="GO:0000981">
    <property type="term" value="F:DNA-binding transcription factor activity, RNA polymerase II-specific"/>
    <property type="evidence" value="ECO:0007669"/>
    <property type="project" value="UniProtKB-ARBA"/>
</dbReference>
<feature type="domain" description="C2H2-type" evidence="11">
    <location>
        <begin position="349"/>
        <end position="379"/>
    </location>
</feature>
<feature type="domain" description="C2H2-type" evidence="11">
    <location>
        <begin position="160"/>
        <end position="185"/>
    </location>
</feature>
<keyword evidence="5" id="KW-0862">Zinc</keyword>
<dbReference type="GO" id="GO:0008270">
    <property type="term" value="F:zinc ion binding"/>
    <property type="evidence" value="ECO:0007669"/>
    <property type="project" value="UniProtKB-KW"/>
</dbReference>
<evidence type="ECO:0000256" key="3">
    <source>
        <dbReference type="ARBA" id="ARBA00022737"/>
    </source>
</evidence>
<evidence type="ECO:0000256" key="4">
    <source>
        <dbReference type="ARBA" id="ARBA00022771"/>
    </source>
</evidence>
<comment type="subcellular location">
    <subcellularLocation>
        <location evidence="1">Nucleus</location>
    </subcellularLocation>
</comment>
<feature type="region of interest" description="Disordered" evidence="10">
    <location>
        <begin position="290"/>
        <end position="311"/>
    </location>
</feature>
<dbReference type="SUPFAM" id="SSF57667">
    <property type="entry name" value="beta-beta-alpha zinc fingers"/>
    <property type="match status" value="4"/>
</dbReference>
<evidence type="ECO:0000256" key="6">
    <source>
        <dbReference type="ARBA" id="ARBA00023015"/>
    </source>
</evidence>
<dbReference type="PROSITE" id="PS00028">
    <property type="entry name" value="ZINC_FINGER_C2H2_1"/>
    <property type="match status" value="6"/>
</dbReference>
<organism evidence="12 13">
    <name type="scientific">Postia placenta MAD-698-R-SB12</name>
    <dbReference type="NCBI Taxonomy" id="670580"/>
    <lineage>
        <taxon>Eukaryota</taxon>
        <taxon>Fungi</taxon>
        <taxon>Dikarya</taxon>
        <taxon>Basidiomycota</taxon>
        <taxon>Agaricomycotina</taxon>
        <taxon>Agaricomycetes</taxon>
        <taxon>Polyporales</taxon>
        <taxon>Adustoporiaceae</taxon>
        <taxon>Rhodonia</taxon>
    </lineage>
</organism>
<reference evidence="12" key="1">
    <citation type="submission" date="2017-04" db="EMBL/GenBank/DDBJ databases">
        <title>Genome Sequence of the Model Brown-Rot Fungus Postia placenta SB12.</title>
        <authorList>
            <consortium name="DOE Joint Genome Institute"/>
            <person name="Gaskell J."/>
            <person name="Kersten P."/>
            <person name="Larrondo L.F."/>
            <person name="Canessa P."/>
            <person name="Martinez D."/>
            <person name="Hibbett D."/>
            <person name="Schmoll M."/>
            <person name="Kubicek C.P."/>
            <person name="Martinez A.T."/>
            <person name="Yadav J."/>
            <person name="Master E."/>
            <person name="Magnuson J.K."/>
            <person name="James T."/>
            <person name="Yaver D."/>
            <person name="Berka R."/>
            <person name="Labutti K."/>
            <person name="Lipzen A."/>
            <person name="Aerts A."/>
            <person name="Barry K."/>
            <person name="Henrissat B."/>
            <person name="Blanchette R."/>
            <person name="Grigoriev I."/>
            <person name="Cullen D."/>
        </authorList>
    </citation>
    <scope>NUCLEOTIDE SEQUENCE [LARGE SCALE GENOMIC DNA]</scope>
    <source>
        <strain evidence="12">MAD-698-R-SB12</strain>
    </source>
</reference>
<feature type="domain" description="C2H2-type" evidence="11">
    <location>
        <begin position="130"/>
        <end position="159"/>
    </location>
</feature>
<keyword evidence="7" id="KW-0804">Transcription</keyword>
<evidence type="ECO:0000256" key="9">
    <source>
        <dbReference type="PROSITE-ProRule" id="PRU00042"/>
    </source>
</evidence>
<feature type="domain" description="C2H2-type" evidence="11">
    <location>
        <begin position="193"/>
        <end position="222"/>
    </location>
</feature>
<feature type="domain" description="C2H2-type" evidence="11">
    <location>
        <begin position="70"/>
        <end position="99"/>
    </location>
</feature>
<dbReference type="RefSeq" id="XP_024344469.1">
    <property type="nucleotide sequence ID" value="XM_024476740.1"/>
</dbReference>
<evidence type="ECO:0000313" key="12">
    <source>
        <dbReference type="EMBL" id="OSX67675.1"/>
    </source>
</evidence>
<dbReference type="PROSITE" id="PS50157">
    <property type="entry name" value="ZINC_FINGER_C2H2_2"/>
    <property type="match status" value="7"/>
</dbReference>
<dbReference type="InterPro" id="IPR013087">
    <property type="entry name" value="Znf_C2H2_type"/>
</dbReference>
<dbReference type="PANTHER" id="PTHR46179:SF13">
    <property type="entry name" value="C2H2-TYPE DOMAIN-CONTAINING PROTEIN"/>
    <property type="match status" value="1"/>
</dbReference>
<dbReference type="PANTHER" id="PTHR46179">
    <property type="entry name" value="ZINC FINGER PROTEIN"/>
    <property type="match status" value="1"/>
</dbReference>
<keyword evidence="3" id="KW-0677">Repeat</keyword>
<dbReference type="AlphaFoldDB" id="A0A1X6NGB9"/>
<dbReference type="EMBL" id="KZ110591">
    <property type="protein sequence ID" value="OSX67675.1"/>
    <property type="molecule type" value="Genomic_DNA"/>
</dbReference>
<keyword evidence="13" id="KW-1185">Reference proteome</keyword>
<evidence type="ECO:0000256" key="1">
    <source>
        <dbReference type="ARBA" id="ARBA00004123"/>
    </source>
</evidence>
<proteinExistence type="predicted"/>
<evidence type="ECO:0000313" key="13">
    <source>
        <dbReference type="Proteomes" id="UP000194127"/>
    </source>
</evidence>
<keyword evidence="6" id="KW-0805">Transcription regulation</keyword>
<feature type="compositionally biased region" description="Polar residues" evidence="10">
    <location>
        <begin position="27"/>
        <end position="41"/>
    </location>
</feature>
<gene>
    <name evidence="12" type="ORF">POSPLADRAFT_1030635</name>
</gene>
<dbReference type="FunFam" id="3.30.160.60:FF:000065">
    <property type="entry name" value="B-cell CLL/lymphoma 6, member B"/>
    <property type="match status" value="1"/>
</dbReference>
<feature type="region of interest" description="Disordered" evidence="10">
    <location>
        <begin position="371"/>
        <end position="403"/>
    </location>
</feature>
<keyword evidence="2" id="KW-0479">Metal-binding</keyword>
<evidence type="ECO:0000256" key="5">
    <source>
        <dbReference type="ARBA" id="ARBA00022833"/>
    </source>
</evidence>
<dbReference type="OrthoDB" id="427030at2759"/>
<dbReference type="GO" id="GO:0000978">
    <property type="term" value="F:RNA polymerase II cis-regulatory region sequence-specific DNA binding"/>
    <property type="evidence" value="ECO:0007669"/>
    <property type="project" value="UniProtKB-ARBA"/>
</dbReference>
<dbReference type="Gene3D" id="3.30.160.60">
    <property type="entry name" value="Classic Zinc Finger"/>
    <property type="match status" value="6"/>
</dbReference>
<feature type="compositionally biased region" description="Acidic residues" evidence="10">
    <location>
        <begin position="290"/>
        <end position="302"/>
    </location>
</feature>
<evidence type="ECO:0000256" key="10">
    <source>
        <dbReference type="SAM" id="MobiDB-lite"/>
    </source>
</evidence>
<keyword evidence="4 9" id="KW-0863">Zinc-finger</keyword>
<feature type="domain" description="C2H2-type" evidence="11">
    <location>
        <begin position="318"/>
        <end position="348"/>
    </location>
</feature>
<protein>
    <recommendedName>
        <fullName evidence="11">C2H2-type domain-containing protein</fullName>
    </recommendedName>
</protein>
<dbReference type="Proteomes" id="UP000194127">
    <property type="component" value="Unassembled WGS sequence"/>
</dbReference>
<dbReference type="GO" id="GO:0005634">
    <property type="term" value="C:nucleus"/>
    <property type="evidence" value="ECO:0007669"/>
    <property type="project" value="UniProtKB-SubCell"/>
</dbReference>
<feature type="region of interest" description="Disordered" evidence="10">
    <location>
        <begin position="1"/>
        <end position="96"/>
    </location>
</feature>
<name>A0A1X6NGB9_9APHY</name>
<feature type="compositionally biased region" description="Acidic residues" evidence="10">
    <location>
        <begin position="383"/>
        <end position="401"/>
    </location>
</feature>
<evidence type="ECO:0000259" key="11">
    <source>
        <dbReference type="PROSITE" id="PS50157"/>
    </source>
</evidence>
<dbReference type="InterPro" id="IPR051061">
    <property type="entry name" value="Zinc_finger_trans_reg"/>
</dbReference>
<evidence type="ECO:0000256" key="2">
    <source>
        <dbReference type="ARBA" id="ARBA00022723"/>
    </source>
</evidence>
<evidence type="ECO:0000256" key="8">
    <source>
        <dbReference type="ARBA" id="ARBA00023242"/>
    </source>
</evidence>